<dbReference type="EMBL" id="JAEFBJ010000002">
    <property type="protein sequence ID" value="KAG7640626.1"/>
    <property type="molecule type" value="Genomic_DNA"/>
</dbReference>
<feature type="region of interest" description="Disordered" evidence="1">
    <location>
        <begin position="394"/>
        <end position="417"/>
    </location>
</feature>
<evidence type="ECO:0000259" key="2">
    <source>
        <dbReference type="Pfam" id="PF13456"/>
    </source>
</evidence>
<dbReference type="Pfam" id="PF13456">
    <property type="entry name" value="RVT_3"/>
    <property type="match status" value="1"/>
</dbReference>
<reference evidence="3 4" key="1">
    <citation type="submission" date="2020-12" db="EMBL/GenBank/DDBJ databases">
        <title>Concerted genomic and epigenomic changes stabilize Arabidopsis allopolyploids.</title>
        <authorList>
            <person name="Chen Z."/>
        </authorList>
    </citation>
    <scope>NUCLEOTIDE SEQUENCE [LARGE SCALE GENOMIC DNA]</scope>
    <source>
        <strain evidence="3">As9502</strain>
        <tissue evidence="3">Leaf</tissue>
    </source>
</reference>
<dbReference type="InterPro" id="IPR002156">
    <property type="entry name" value="RNaseH_domain"/>
</dbReference>
<dbReference type="Proteomes" id="UP000694251">
    <property type="component" value="Chromosome 2"/>
</dbReference>
<comment type="caution">
    <text evidence="3">The sequence shown here is derived from an EMBL/GenBank/DDBJ whole genome shotgun (WGS) entry which is preliminary data.</text>
</comment>
<keyword evidence="4" id="KW-1185">Reference proteome</keyword>
<dbReference type="GO" id="GO:0003676">
    <property type="term" value="F:nucleic acid binding"/>
    <property type="evidence" value="ECO:0007669"/>
    <property type="project" value="InterPro"/>
</dbReference>
<sequence length="1121" mass="125189">MSFSGNDYTRYLSQQQQSPHTSVSEGNTSAVNGTRRSSAQLMPTDLNSNHPDGSAPQPQNHSPQPSVNHSNPLTARLNDMTLEELLESPGRASLPRLDPNRPPGTFWFDDDTSVAATVRSIFERDFKEPHANWTQTPAPQVYNWDAAINERVRNEFEAKLKDRMSDQVCRWKGKWREKGDEAKPKWIDPDVWAGLVKFWKDPKSELKSINSRNARYHDPDGLGIHKYRSGQTSYKARARKRCEMTRETCPDFLVLLDETHRKSDGTFIDRKSEEVYKEVSSRIQEEESQLCSGDTTESTASGGLSIKAKNKIYAQVAPKNKGRVYGAGSLQIEASSAHASPVLPGEDPVVLSRKLAVAEATIATQAEKITSFDVYFDYLADKDPEFAALFRARTSTRTEPTSSNPIPEEPNTAAAPSAGIRDEAVGATGSSSPSQAFQDYNLHYFGSRNIDFFALVAKLKEAEWNGRIQGLQISRASPSTSHLLFADDILFFCRADPAQGQEIINILRIYGEASGQQLNAAKSSVMFGHDVDNTTQSTIKSNLGIHRDGGMGSYLGLLEKIHGSKTQVFSFVRDRLQKRLNTWSAKFLSKGGKERIKSSVFWMEKYHGTKPLLVSGLRRTIGSGMLTRVWKDPWIPTIPARPTKSILDIRDPLLYVNDLIDQNTKMWKLDRLQALVDLVDIPLILGIRPSRTYLSDGFSWSHTKSGNHTVKSGYWAARDLSRPTCDPPFQGPEDPLSGHGSALVREDLVLHLGLKSARRSLSPLHAEFDSLLWTIECMISIGDTSGAFASDYSDLISINDNQDDWPTFSAELASYRSLVCFFPSFRIRFLPRSSNTRADCLAKTAQARNSLFPILDCTCNGQHMLVCAQTSMNVARDEVLRCEAGLCGTSQALPLHELPRLWGSSLRTYRRLEGSAHVYQYMLGTTYSRSRHMIGCKCGQVMNSSIAMALMSPALTMFQSVSIGVWLTRRGPRYHQHLSAIVLAILARKSSGERDSRGVSYGVGSLKESLVNGKRKQAGDSTSFVALQEQLLEAQRKIEEQVSYNQRRESEIALRDVENSRAADEQKKKLEHLSLVEKFFAKIILGSSISSNLIQLRRQPQILSHPLQLPLLLHLLHRSES</sequence>
<name>A0A8T2FZF1_ARASU</name>
<dbReference type="PANTHER" id="PTHR33116">
    <property type="entry name" value="REVERSE TRANSCRIPTASE ZINC-BINDING DOMAIN-CONTAINING PROTEIN-RELATED-RELATED"/>
    <property type="match status" value="1"/>
</dbReference>
<evidence type="ECO:0000313" key="3">
    <source>
        <dbReference type="EMBL" id="KAG7640626.1"/>
    </source>
</evidence>
<dbReference type="OrthoDB" id="1717299at2759"/>
<feature type="compositionally biased region" description="Polar residues" evidence="1">
    <location>
        <begin position="394"/>
        <end position="405"/>
    </location>
</feature>
<dbReference type="AlphaFoldDB" id="A0A8T2FZF1"/>
<dbReference type="InterPro" id="IPR004252">
    <property type="entry name" value="Probable_transposase_24"/>
</dbReference>
<dbReference type="InterPro" id="IPR044730">
    <property type="entry name" value="RNase_H-like_dom_plant"/>
</dbReference>
<accession>A0A8T2FZF1</accession>
<dbReference type="GO" id="GO:0004523">
    <property type="term" value="F:RNA-DNA hybrid ribonuclease activity"/>
    <property type="evidence" value="ECO:0007669"/>
    <property type="project" value="InterPro"/>
</dbReference>
<proteinExistence type="predicted"/>
<evidence type="ECO:0000256" key="1">
    <source>
        <dbReference type="SAM" id="MobiDB-lite"/>
    </source>
</evidence>
<feature type="domain" description="RNase H type-1" evidence="2">
    <location>
        <begin position="747"/>
        <end position="845"/>
    </location>
</feature>
<organism evidence="3 4">
    <name type="scientific">Arabidopsis suecica</name>
    <name type="common">Swedish thale-cress</name>
    <name type="synonym">Cardaminopsis suecica</name>
    <dbReference type="NCBI Taxonomy" id="45249"/>
    <lineage>
        <taxon>Eukaryota</taxon>
        <taxon>Viridiplantae</taxon>
        <taxon>Streptophyta</taxon>
        <taxon>Embryophyta</taxon>
        <taxon>Tracheophyta</taxon>
        <taxon>Spermatophyta</taxon>
        <taxon>Magnoliopsida</taxon>
        <taxon>eudicotyledons</taxon>
        <taxon>Gunneridae</taxon>
        <taxon>Pentapetalae</taxon>
        <taxon>rosids</taxon>
        <taxon>malvids</taxon>
        <taxon>Brassicales</taxon>
        <taxon>Brassicaceae</taxon>
        <taxon>Camelineae</taxon>
        <taxon>Arabidopsis</taxon>
    </lineage>
</organism>
<protein>
    <submittedName>
        <fullName evidence="3">Putative transposase Ptta/En/Spm plant</fullName>
    </submittedName>
</protein>
<feature type="region of interest" description="Disordered" evidence="1">
    <location>
        <begin position="1"/>
        <end position="73"/>
    </location>
</feature>
<evidence type="ECO:0000313" key="4">
    <source>
        <dbReference type="Proteomes" id="UP000694251"/>
    </source>
</evidence>
<dbReference type="Pfam" id="PF03004">
    <property type="entry name" value="Transposase_24"/>
    <property type="match status" value="1"/>
</dbReference>
<dbReference type="PANTHER" id="PTHR33116:SF86">
    <property type="entry name" value="REVERSE TRANSCRIPTASE DOMAIN-CONTAINING PROTEIN"/>
    <property type="match status" value="1"/>
</dbReference>
<dbReference type="CDD" id="cd06222">
    <property type="entry name" value="RNase_H_like"/>
    <property type="match status" value="1"/>
</dbReference>
<gene>
    <name evidence="3" type="ORF">ISN44_As02g004980</name>
</gene>